<reference evidence="6 7" key="1">
    <citation type="submission" date="2023-03" db="EMBL/GenBank/DDBJ databases">
        <title>Draft genome sequence of Thalassotalea insulae KCTC 62186T.</title>
        <authorList>
            <person name="Sawabe T."/>
        </authorList>
    </citation>
    <scope>NUCLEOTIDE SEQUENCE [LARGE SCALE GENOMIC DNA]</scope>
    <source>
        <strain evidence="6 7">KCTC 62186</strain>
    </source>
</reference>
<dbReference type="Proteomes" id="UP001157186">
    <property type="component" value="Unassembled WGS sequence"/>
</dbReference>
<proteinExistence type="inferred from homology"/>
<feature type="domain" description="CENP-V/GFA" evidence="5">
    <location>
        <begin position="2"/>
        <end position="116"/>
    </location>
</feature>
<keyword evidence="3" id="KW-0862">Zinc</keyword>
<dbReference type="InterPro" id="IPR006913">
    <property type="entry name" value="CENP-V/GFA"/>
</dbReference>
<dbReference type="PANTHER" id="PTHR33337">
    <property type="entry name" value="GFA DOMAIN-CONTAINING PROTEIN"/>
    <property type="match status" value="1"/>
</dbReference>
<evidence type="ECO:0000256" key="3">
    <source>
        <dbReference type="ARBA" id="ARBA00022833"/>
    </source>
</evidence>
<organism evidence="6 7">
    <name type="scientific">Thalassotalea insulae</name>
    <dbReference type="NCBI Taxonomy" id="2056778"/>
    <lineage>
        <taxon>Bacteria</taxon>
        <taxon>Pseudomonadati</taxon>
        <taxon>Pseudomonadota</taxon>
        <taxon>Gammaproteobacteria</taxon>
        <taxon>Alteromonadales</taxon>
        <taxon>Colwelliaceae</taxon>
        <taxon>Thalassotalea</taxon>
    </lineage>
</organism>
<sequence>MNIGSCLCGSIKFEIVSDPVAVSHCHCKMCQKQHGAAFATYARFKRADVEYTKGKEKLSVFNSSEDVLRKFCSICGSNIEWGCSERYPEWVAIAVGSFDNDFSTSEIKELHQESKVCWLRSS</sequence>
<dbReference type="InterPro" id="IPR011057">
    <property type="entry name" value="Mss4-like_sf"/>
</dbReference>
<evidence type="ECO:0000256" key="4">
    <source>
        <dbReference type="ARBA" id="ARBA00023239"/>
    </source>
</evidence>
<accession>A0ABQ6GL06</accession>
<name>A0ABQ6GL06_9GAMM</name>
<dbReference type="RefSeq" id="WP_284242487.1">
    <property type="nucleotide sequence ID" value="NZ_BSST01000001.1"/>
</dbReference>
<dbReference type="Pfam" id="PF04828">
    <property type="entry name" value="GFA"/>
    <property type="match status" value="1"/>
</dbReference>
<protein>
    <recommendedName>
        <fullName evidence="5">CENP-V/GFA domain-containing protein</fullName>
    </recommendedName>
</protein>
<dbReference type="PANTHER" id="PTHR33337:SF40">
    <property type="entry name" value="CENP-V_GFA DOMAIN-CONTAINING PROTEIN-RELATED"/>
    <property type="match status" value="1"/>
</dbReference>
<dbReference type="EMBL" id="BSST01000001">
    <property type="protein sequence ID" value="GLX76695.1"/>
    <property type="molecule type" value="Genomic_DNA"/>
</dbReference>
<evidence type="ECO:0000313" key="7">
    <source>
        <dbReference type="Proteomes" id="UP001157186"/>
    </source>
</evidence>
<evidence type="ECO:0000313" key="6">
    <source>
        <dbReference type="EMBL" id="GLX76695.1"/>
    </source>
</evidence>
<evidence type="ECO:0000259" key="5">
    <source>
        <dbReference type="PROSITE" id="PS51891"/>
    </source>
</evidence>
<dbReference type="Gene3D" id="3.90.1590.10">
    <property type="entry name" value="glutathione-dependent formaldehyde- activating enzyme (gfa)"/>
    <property type="match status" value="1"/>
</dbReference>
<keyword evidence="7" id="KW-1185">Reference proteome</keyword>
<keyword evidence="4" id="KW-0456">Lyase</keyword>
<evidence type="ECO:0000256" key="2">
    <source>
        <dbReference type="ARBA" id="ARBA00022723"/>
    </source>
</evidence>
<comment type="similarity">
    <text evidence="1">Belongs to the Gfa family.</text>
</comment>
<comment type="caution">
    <text evidence="6">The sequence shown here is derived from an EMBL/GenBank/DDBJ whole genome shotgun (WGS) entry which is preliminary data.</text>
</comment>
<evidence type="ECO:0000256" key="1">
    <source>
        <dbReference type="ARBA" id="ARBA00005495"/>
    </source>
</evidence>
<dbReference type="PROSITE" id="PS51891">
    <property type="entry name" value="CENP_V_GFA"/>
    <property type="match status" value="1"/>
</dbReference>
<gene>
    <name evidence="6" type="ORF">tinsulaeT_00350</name>
</gene>
<keyword evidence="2" id="KW-0479">Metal-binding</keyword>
<dbReference type="SUPFAM" id="SSF51316">
    <property type="entry name" value="Mss4-like"/>
    <property type="match status" value="1"/>
</dbReference>